<accession>A0AAV2T4B9</accession>
<organism evidence="3 4">
    <name type="scientific">Calicophoron daubneyi</name>
    <name type="common">Rumen fluke</name>
    <name type="synonym">Paramphistomum daubneyi</name>
    <dbReference type="NCBI Taxonomy" id="300641"/>
    <lineage>
        <taxon>Eukaryota</taxon>
        <taxon>Metazoa</taxon>
        <taxon>Spiralia</taxon>
        <taxon>Lophotrochozoa</taxon>
        <taxon>Platyhelminthes</taxon>
        <taxon>Trematoda</taxon>
        <taxon>Digenea</taxon>
        <taxon>Plagiorchiida</taxon>
        <taxon>Pronocephalata</taxon>
        <taxon>Paramphistomoidea</taxon>
        <taxon>Paramphistomidae</taxon>
        <taxon>Calicophoron</taxon>
    </lineage>
</organism>
<protein>
    <submittedName>
        <fullName evidence="3">Uncharacterized protein</fullName>
    </submittedName>
</protein>
<dbReference type="Proteomes" id="UP001497525">
    <property type="component" value="Unassembled WGS sequence"/>
</dbReference>
<sequence length="252" mass="29083">MSNPFYLFLALTVLFRLASGHTILSHPELLNPHEAICLEDICEDLSLMEFGLCEDHVILDENLPREMKTIRFERIMEAVAKAQKRLNATVESVLMALLLSEEENIQGLTLINSPEYLIDATPVPGRHVLFPLYHQRYVQFERNHNKTGRDDKPQPKENATEHPETRFYEMEGDDDWLNGKKLVSKENIWFFYLLLARDYRGIPLSCDDPPTKFNTNWILAGECSVLGAVKYHVDETNAPWNIKDSDKPPDIQ</sequence>
<dbReference type="EMBL" id="CAXLJL010000078">
    <property type="protein sequence ID" value="CAL5130936.1"/>
    <property type="molecule type" value="Genomic_DNA"/>
</dbReference>
<name>A0AAV2T4B9_CALDB</name>
<feature type="signal peptide" evidence="2">
    <location>
        <begin position="1"/>
        <end position="20"/>
    </location>
</feature>
<dbReference type="AlphaFoldDB" id="A0AAV2T4B9"/>
<feature type="region of interest" description="Disordered" evidence="1">
    <location>
        <begin position="144"/>
        <end position="165"/>
    </location>
</feature>
<evidence type="ECO:0000313" key="4">
    <source>
        <dbReference type="Proteomes" id="UP001497525"/>
    </source>
</evidence>
<evidence type="ECO:0000256" key="1">
    <source>
        <dbReference type="SAM" id="MobiDB-lite"/>
    </source>
</evidence>
<feature type="chain" id="PRO_5043932066" evidence="2">
    <location>
        <begin position="21"/>
        <end position="252"/>
    </location>
</feature>
<evidence type="ECO:0000313" key="3">
    <source>
        <dbReference type="EMBL" id="CAL5130936.1"/>
    </source>
</evidence>
<reference evidence="3" key="1">
    <citation type="submission" date="2024-06" db="EMBL/GenBank/DDBJ databases">
        <authorList>
            <person name="Liu X."/>
            <person name="Lenzi L."/>
            <person name="Haldenby T S."/>
            <person name="Uol C."/>
        </authorList>
    </citation>
    <scope>NUCLEOTIDE SEQUENCE</scope>
</reference>
<evidence type="ECO:0000256" key="2">
    <source>
        <dbReference type="SAM" id="SignalP"/>
    </source>
</evidence>
<keyword evidence="2" id="KW-0732">Signal</keyword>
<comment type="caution">
    <text evidence="3">The sequence shown here is derived from an EMBL/GenBank/DDBJ whole genome shotgun (WGS) entry which is preliminary data.</text>
</comment>
<gene>
    <name evidence="3" type="ORF">CDAUBV1_LOCUS3138</name>
</gene>
<proteinExistence type="predicted"/>